<gene>
    <name evidence="2" type="ORF">O164_31245</name>
</gene>
<name>V7D4N8_9PSED</name>
<evidence type="ECO:0000256" key="1">
    <source>
        <dbReference type="SAM" id="SignalP"/>
    </source>
</evidence>
<keyword evidence="1" id="KW-0732">Signal</keyword>
<dbReference type="Proteomes" id="UP000018511">
    <property type="component" value="Unassembled WGS sequence"/>
</dbReference>
<dbReference type="AlphaFoldDB" id="V7D4N8"/>
<dbReference type="PATRIC" id="fig|1388762.3.peg.5860"/>
<evidence type="ECO:0000313" key="2">
    <source>
        <dbReference type="EMBL" id="ESW36226.1"/>
    </source>
</evidence>
<feature type="chain" id="PRO_5004756889" evidence="1">
    <location>
        <begin position="28"/>
        <end position="147"/>
    </location>
</feature>
<reference evidence="2 3" key="1">
    <citation type="submission" date="2013-10" db="EMBL/GenBank/DDBJ databases">
        <title>Whole Genome Shotgun Sequence of Pseudomonas taiwanensis SJ9.</title>
        <authorList>
            <person name="Hong S.-J."/>
            <person name="Shin J.-H."/>
        </authorList>
    </citation>
    <scope>NUCLEOTIDE SEQUENCE [LARGE SCALE GENOMIC DNA]</scope>
    <source>
        <strain evidence="2 3">SJ9</strain>
    </source>
</reference>
<evidence type="ECO:0000313" key="3">
    <source>
        <dbReference type="Proteomes" id="UP000018511"/>
    </source>
</evidence>
<sequence length="147" mass="16670">MEKMFAYRKWVALLVASLIFWLSQAHAEQRPDVAEQVVAYMGTEGVKVWTLRIGERAANEALVQIEGVDHDWDMRIQKMQVEKTTKDTRYSTTVDGKKFVVLVVQSGWGGELYLPGEPQPMQVGYSEGLSRQGNAQAFLTDYLAKQQ</sequence>
<accession>V7D4N8</accession>
<organism evidence="2 3">
    <name type="scientific">Pseudomonas taiwanensis SJ9</name>
    <dbReference type="NCBI Taxonomy" id="1388762"/>
    <lineage>
        <taxon>Bacteria</taxon>
        <taxon>Pseudomonadati</taxon>
        <taxon>Pseudomonadota</taxon>
        <taxon>Gammaproteobacteria</taxon>
        <taxon>Pseudomonadales</taxon>
        <taxon>Pseudomonadaceae</taxon>
        <taxon>Pseudomonas</taxon>
    </lineage>
</organism>
<feature type="signal peptide" evidence="1">
    <location>
        <begin position="1"/>
        <end position="27"/>
    </location>
</feature>
<comment type="caution">
    <text evidence="2">The sequence shown here is derived from an EMBL/GenBank/DDBJ whole genome shotgun (WGS) entry which is preliminary data.</text>
</comment>
<protein>
    <submittedName>
        <fullName evidence="2">Uncharacterized protein</fullName>
    </submittedName>
</protein>
<dbReference type="EMBL" id="AXUP01000628">
    <property type="protein sequence ID" value="ESW36226.1"/>
    <property type="molecule type" value="Genomic_DNA"/>
</dbReference>
<proteinExistence type="predicted"/>